<dbReference type="EMBL" id="CP053085">
    <property type="protein sequence ID" value="QJR38260.1"/>
    <property type="molecule type" value="Genomic_DNA"/>
</dbReference>
<evidence type="ECO:0000256" key="5">
    <source>
        <dbReference type="ARBA" id="ARBA00023136"/>
    </source>
</evidence>
<evidence type="ECO:0000256" key="1">
    <source>
        <dbReference type="ARBA" id="ARBA00004651"/>
    </source>
</evidence>
<dbReference type="AlphaFoldDB" id="A0A6M4IUB3"/>
<evidence type="ECO:0000313" key="8">
    <source>
        <dbReference type="EMBL" id="QJR38260.1"/>
    </source>
</evidence>
<dbReference type="InterPro" id="IPR016181">
    <property type="entry name" value="Acyl_CoA_acyltransferase"/>
</dbReference>
<keyword evidence="3 6" id="KW-0812">Transmembrane</keyword>
<feature type="transmembrane region" description="Helical" evidence="6">
    <location>
        <begin position="437"/>
        <end position="457"/>
    </location>
</feature>
<protein>
    <submittedName>
        <fullName evidence="8">DUF2156 domain-containing protein</fullName>
    </submittedName>
</protein>
<comment type="subcellular location">
    <subcellularLocation>
        <location evidence="1">Cell membrane</location>
        <topology evidence="1">Multi-pass membrane protein</topology>
    </subcellularLocation>
</comment>
<evidence type="ECO:0000256" key="3">
    <source>
        <dbReference type="ARBA" id="ARBA00022692"/>
    </source>
</evidence>
<feature type="domain" description="Phosphatidylglycerol lysyltransferase C-terminal" evidence="7">
    <location>
        <begin position="17"/>
        <end position="304"/>
    </location>
</feature>
<organism evidence="8 9">
    <name type="scientific">Gemmatimonas groenlandica</name>
    <dbReference type="NCBI Taxonomy" id="2732249"/>
    <lineage>
        <taxon>Bacteria</taxon>
        <taxon>Pseudomonadati</taxon>
        <taxon>Gemmatimonadota</taxon>
        <taxon>Gemmatimonadia</taxon>
        <taxon>Gemmatimonadales</taxon>
        <taxon>Gemmatimonadaceae</taxon>
        <taxon>Gemmatimonas</taxon>
    </lineage>
</organism>
<dbReference type="Pfam" id="PF09924">
    <property type="entry name" value="LPG_synthase_C"/>
    <property type="match status" value="1"/>
</dbReference>
<dbReference type="KEGG" id="ggr:HKW67_15780"/>
<dbReference type="SUPFAM" id="SSF55729">
    <property type="entry name" value="Acyl-CoA N-acyltransferases (Nat)"/>
    <property type="match status" value="1"/>
</dbReference>
<keyword evidence="5 6" id="KW-0472">Membrane</keyword>
<evidence type="ECO:0000259" key="7">
    <source>
        <dbReference type="Pfam" id="PF09924"/>
    </source>
</evidence>
<keyword evidence="4 6" id="KW-1133">Transmembrane helix</keyword>
<keyword evidence="2" id="KW-1003">Cell membrane</keyword>
<reference evidence="8 9" key="1">
    <citation type="submission" date="2020-05" db="EMBL/GenBank/DDBJ databases">
        <title>Complete genome sequence of Gemmatimonas greenlandica TET16.</title>
        <authorList>
            <person name="Zeng Y."/>
        </authorList>
    </citation>
    <scope>NUCLEOTIDE SEQUENCE [LARGE SCALE GENOMIC DNA]</scope>
    <source>
        <strain evidence="8 9">TET16</strain>
    </source>
</reference>
<name>A0A6M4IUB3_9BACT</name>
<feature type="transmembrane region" description="Helical" evidence="6">
    <location>
        <begin position="371"/>
        <end position="388"/>
    </location>
</feature>
<evidence type="ECO:0000313" key="9">
    <source>
        <dbReference type="Proteomes" id="UP000500938"/>
    </source>
</evidence>
<dbReference type="InterPro" id="IPR051211">
    <property type="entry name" value="PG_lysyltransferase"/>
</dbReference>
<evidence type="ECO:0000256" key="2">
    <source>
        <dbReference type="ARBA" id="ARBA00022475"/>
    </source>
</evidence>
<keyword evidence="9" id="KW-1185">Reference proteome</keyword>
<proteinExistence type="predicted"/>
<dbReference type="Proteomes" id="UP000500938">
    <property type="component" value="Chromosome"/>
</dbReference>
<accession>A0A6M4IUB3</accession>
<evidence type="ECO:0000256" key="4">
    <source>
        <dbReference type="ARBA" id="ARBA00022989"/>
    </source>
</evidence>
<dbReference type="PANTHER" id="PTHR34697:SF2">
    <property type="entry name" value="PHOSPHATIDYLGLYCEROL LYSYLTRANSFERASE"/>
    <property type="match status" value="1"/>
</dbReference>
<dbReference type="GO" id="GO:0005886">
    <property type="term" value="C:plasma membrane"/>
    <property type="evidence" value="ECO:0007669"/>
    <property type="project" value="UniProtKB-SubCell"/>
</dbReference>
<evidence type="ECO:0000256" key="6">
    <source>
        <dbReference type="SAM" id="Phobius"/>
    </source>
</evidence>
<dbReference type="GO" id="GO:0055091">
    <property type="term" value="P:phospholipid homeostasis"/>
    <property type="evidence" value="ECO:0007669"/>
    <property type="project" value="TreeGrafter"/>
</dbReference>
<dbReference type="GO" id="GO:0016755">
    <property type="term" value="F:aminoacyltransferase activity"/>
    <property type="evidence" value="ECO:0007669"/>
    <property type="project" value="TreeGrafter"/>
</dbReference>
<dbReference type="PANTHER" id="PTHR34697">
    <property type="entry name" value="PHOSPHATIDYLGLYCEROL LYSYLTRANSFERASE"/>
    <property type="match status" value="1"/>
</dbReference>
<feature type="transmembrane region" description="Helical" evidence="6">
    <location>
        <begin position="408"/>
        <end position="425"/>
    </location>
</feature>
<dbReference type="InterPro" id="IPR024320">
    <property type="entry name" value="LPG_synthase_C"/>
</dbReference>
<gene>
    <name evidence="8" type="ORF">HKW67_15780</name>
</gene>
<sequence>MASDVASARDDDRALVLIQRYGRTATAFRALGAGLEHWFLTDARGDRGLVAYYRTPGAMVSAGEPVAAPHEAIAVAEAFVAFAASQRCRASFFATEGILASSPRFRRVMLGEQPVWNPQSWADHVAHHRSLREQLRRAKAKGVTVQRLDAAMMREPMRRARLERLIDRWFAARPMPRMGFLVTVDPFAWLSQRQSFVAMRDGVPVALLSIVPVPARAGWLFEHLLRDPDAPNGTAELLVHHAMLQLAADGVSWVTLGLAPLAGPVSGWLRTARSWSRPLFNFDGLAAFKRKLRPQGWEPIYLAYPRERSSARAMLDGLRAFAGGSLWQFGVHTLIRGPAVLLRALEWMLITWTVLLALAPTFPWFPSGAVQSAWVVFDALLLLGLRALRARTSGARARRTASRWSRALATVVSADAVLTSAQALWWNSGSNRGAPEWAVVLLACLGPWLASVVLWGASRRMNTLQSSPISDRR</sequence>